<dbReference type="VEuPathDB" id="FungiDB:B9J08_001145"/>
<dbReference type="PANTHER" id="PTHR21032:SF0">
    <property type="entry name" value="G PATCH DOMAIN-CONTAINING PROTEIN 11"/>
    <property type="match status" value="1"/>
</dbReference>
<dbReference type="PROSITE" id="PS50174">
    <property type="entry name" value="G_PATCH"/>
    <property type="match status" value="1"/>
</dbReference>
<evidence type="ECO:0000313" key="3">
    <source>
        <dbReference type="Proteomes" id="UP000037122"/>
    </source>
</evidence>
<evidence type="ECO:0000313" key="2">
    <source>
        <dbReference type="EMBL" id="KNE02412.1"/>
    </source>
</evidence>
<dbReference type="InterPro" id="IPR025239">
    <property type="entry name" value="DUF4187"/>
</dbReference>
<evidence type="ECO:0000259" key="1">
    <source>
        <dbReference type="PROSITE" id="PS50174"/>
    </source>
</evidence>
<feature type="domain" description="G-patch" evidence="1">
    <location>
        <begin position="67"/>
        <end position="113"/>
    </location>
</feature>
<dbReference type="InterPro" id="IPR039249">
    <property type="entry name" value="GPATCH11"/>
</dbReference>
<protein>
    <recommendedName>
        <fullName evidence="1">G-patch domain-containing protein</fullName>
    </recommendedName>
</protein>
<proteinExistence type="predicted"/>
<name>A0A0L0P7R6_CANAR</name>
<dbReference type="Pfam" id="PF01585">
    <property type="entry name" value="G-patch"/>
    <property type="match status" value="1"/>
</dbReference>
<dbReference type="EMBL" id="LGST01000004">
    <property type="protein sequence ID" value="KNE02412.1"/>
    <property type="molecule type" value="Genomic_DNA"/>
</dbReference>
<dbReference type="VEuPathDB" id="FungiDB:CJI97_001461"/>
<dbReference type="SMART" id="SM00443">
    <property type="entry name" value="G_patch"/>
    <property type="match status" value="1"/>
</dbReference>
<dbReference type="Pfam" id="PF13821">
    <property type="entry name" value="DUF4187"/>
    <property type="match status" value="1"/>
</dbReference>
<dbReference type="AlphaFoldDB" id="A0A0L0P7R6"/>
<dbReference type="Proteomes" id="UP000037122">
    <property type="component" value="Unassembled WGS sequence"/>
</dbReference>
<dbReference type="GO" id="GO:0000776">
    <property type="term" value="C:kinetochore"/>
    <property type="evidence" value="ECO:0007669"/>
    <property type="project" value="TreeGrafter"/>
</dbReference>
<accession>A0A0L0P7R6</accession>
<gene>
    <name evidence="2" type="ORF">QG37_00671</name>
</gene>
<sequence>MSNLIGSDDEDEFEFKAPVKKLKLEKSPISTDFEPSDDYMEFSVEEDKLVDSKGSKKNSLETSLLESKSIGLSMMQRMGFLIGDSLGLSKDAAKEPVKVVPKHDKLGIGASSKLRIKQNLNRQTVDRYLRTQLVKERQRRATCDILKLQRFCLNSSGDVDRIQSIEQAKSVNCLWRSLALEMVCKPRNGRIIDHKTEASSTLEFESAEPTSKLEHLSALLDYARENHFYCLYCLVEYNDAEEMGAHCPGKYVESHTL</sequence>
<dbReference type="SMART" id="SM01173">
    <property type="entry name" value="DUF4187"/>
    <property type="match status" value="1"/>
</dbReference>
<dbReference type="GO" id="GO:0003676">
    <property type="term" value="F:nucleic acid binding"/>
    <property type="evidence" value="ECO:0007669"/>
    <property type="project" value="InterPro"/>
</dbReference>
<dbReference type="InterPro" id="IPR000467">
    <property type="entry name" value="G_patch_dom"/>
</dbReference>
<dbReference type="VEuPathDB" id="FungiDB:QG37_00671"/>
<organism evidence="2 3">
    <name type="scientific">Candidozyma auris</name>
    <name type="common">Yeast</name>
    <name type="synonym">Candida auris</name>
    <dbReference type="NCBI Taxonomy" id="498019"/>
    <lineage>
        <taxon>Eukaryota</taxon>
        <taxon>Fungi</taxon>
        <taxon>Dikarya</taxon>
        <taxon>Ascomycota</taxon>
        <taxon>Saccharomycotina</taxon>
        <taxon>Pichiomycetes</taxon>
        <taxon>Metschnikowiaceae</taxon>
        <taxon>Candidozyma</taxon>
    </lineage>
</organism>
<dbReference type="PANTHER" id="PTHR21032">
    <property type="entry name" value="G PATCH DOMAIN-CONTAINING PROTEIN 11"/>
    <property type="match status" value="1"/>
</dbReference>
<comment type="caution">
    <text evidence="2">The sequence shown here is derived from an EMBL/GenBank/DDBJ whole genome shotgun (WGS) entry which is preliminary data.</text>
</comment>
<dbReference type="VEuPathDB" id="FungiDB:CJJ07_004898"/>
<reference evidence="3" key="1">
    <citation type="journal article" date="2015" name="BMC Genomics">
        <title>Draft genome of a commonly misdiagnosed multidrug resistant pathogen Candida auris.</title>
        <authorList>
            <person name="Chatterjee S."/>
            <person name="Alampalli S.V."/>
            <person name="Nageshan R.K."/>
            <person name="Chettiar S.T."/>
            <person name="Joshi S."/>
            <person name="Tatu U.S."/>
        </authorList>
    </citation>
    <scope>NUCLEOTIDE SEQUENCE [LARGE SCALE GENOMIC DNA]</scope>
    <source>
        <strain evidence="3">6684</strain>
    </source>
</reference>